<keyword evidence="2" id="KW-0813">Transport</keyword>
<evidence type="ECO:0000256" key="14">
    <source>
        <dbReference type="ARBA" id="ARBA00046331"/>
    </source>
</evidence>
<dbReference type="NCBIfam" id="TIGR00930">
    <property type="entry name" value="2a30"/>
    <property type="match status" value="1"/>
</dbReference>
<dbReference type="GO" id="GO:0045202">
    <property type="term" value="C:synapse"/>
    <property type="evidence" value="ECO:0007669"/>
    <property type="project" value="GOC"/>
</dbReference>
<evidence type="ECO:0000256" key="17">
    <source>
        <dbReference type="SAM" id="Phobius"/>
    </source>
</evidence>
<keyword evidence="12" id="KW-0325">Glycoprotein</keyword>
<evidence type="ECO:0000256" key="12">
    <source>
        <dbReference type="ARBA" id="ARBA00023180"/>
    </source>
</evidence>
<feature type="transmembrane region" description="Helical" evidence="17">
    <location>
        <begin position="262"/>
        <end position="279"/>
    </location>
</feature>
<feature type="transmembrane region" description="Helical" evidence="17">
    <location>
        <begin position="411"/>
        <end position="434"/>
    </location>
</feature>
<feature type="transmembrane region" description="Helical" evidence="17">
    <location>
        <begin position="127"/>
        <end position="146"/>
    </location>
</feature>
<proteinExistence type="inferred from homology"/>
<evidence type="ECO:0000259" key="19">
    <source>
        <dbReference type="Pfam" id="PF03522"/>
    </source>
</evidence>
<evidence type="ECO:0000256" key="10">
    <source>
        <dbReference type="ARBA" id="ARBA00023065"/>
    </source>
</evidence>
<feature type="domain" description="SLC12A transporter C-terminal" evidence="19">
    <location>
        <begin position="971"/>
        <end position="1083"/>
    </location>
</feature>
<name>A0A672LYG8_SINGR</name>
<reference evidence="20" key="2">
    <citation type="submission" date="2025-09" db="UniProtKB">
        <authorList>
            <consortium name="Ensembl"/>
        </authorList>
    </citation>
    <scope>IDENTIFICATION</scope>
</reference>
<keyword evidence="4" id="KW-0633">Potassium transport</keyword>
<feature type="domain" description="Amino acid permease/ SLC12A" evidence="18">
    <location>
        <begin position="420"/>
        <end position="692"/>
    </location>
</feature>
<evidence type="ECO:0000256" key="7">
    <source>
        <dbReference type="ARBA" id="ARBA00022847"/>
    </source>
</evidence>
<keyword evidence="21" id="KW-1185">Reference proteome</keyword>
<dbReference type="InterPro" id="IPR018491">
    <property type="entry name" value="SLC12_C"/>
</dbReference>
<feature type="transmembrane region" description="Helical" evidence="17">
    <location>
        <begin position="209"/>
        <end position="234"/>
    </location>
</feature>
<keyword evidence="8" id="KW-0630">Potassium</keyword>
<organism evidence="20 21">
    <name type="scientific">Sinocyclocheilus grahami</name>
    <name type="common">Dianchi golden-line fish</name>
    <name type="synonym">Barbus grahami</name>
    <dbReference type="NCBI Taxonomy" id="75366"/>
    <lineage>
        <taxon>Eukaryota</taxon>
        <taxon>Metazoa</taxon>
        <taxon>Chordata</taxon>
        <taxon>Craniata</taxon>
        <taxon>Vertebrata</taxon>
        <taxon>Euteleostomi</taxon>
        <taxon>Actinopterygii</taxon>
        <taxon>Neopterygii</taxon>
        <taxon>Teleostei</taxon>
        <taxon>Ostariophysi</taxon>
        <taxon>Cypriniformes</taxon>
        <taxon>Cyprinidae</taxon>
        <taxon>Cyprininae</taxon>
        <taxon>Sinocyclocheilus</taxon>
    </lineage>
</organism>
<dbReference type="GO" id="GO:0055075">
    <property type="term" value="P:potassium ion homeostasis"/>
    <property type="evidence" value="ECO:0007669"/>
    <property type="project" value="TreeGrafter"/>
</dbReference>
<evidence type="ECO:0000313" key="20">
    <source>
        <dbReference type="Ensembl" id="ENSSGRP00000029940.1"/>
    </source>
</evidence>
<feature type="transmembrane region" description="Helical" evidence="17">
    <location>
        <begin position="492"/>
        <end position="517"/>
    </location>
</feature>
<dbReference type="PANTHER" id="PTHR11827:SF46">
    <property type="entry name" value="SOLUTE CARRIER FAMILY 12 MEMBER 4"/>
    <property type="match status" value="1"/>
</dbReference>
<dbReference type="GO" id="GO:0007268">
    <property type="term" value="P:chemical synaptic transmission"/>
    <property type="evidence" value="ECO:0007669"/>
    <property type="project" value="TreeGrafter"/>
</dbReference>
<feature type="domain" description="Amino acid permease/ SLC12A" evidence="18">
    <location>
        <begin position="133"/>
        <end position="305"/>
    </location>
</feature>
<gene>
    <name evidence="20" type="primary">LOC107563468</name>
</gene>
<dbReference type="GO" id="GO:0005886">
    <property type="term" value="C:plasma membrane"/>
    <property type="evidence" value="ECO:0007669"/>
    <property type="project" value="UniProtKB-SubCell"/>
</dbReference>
<dbReference type="InterPro" id="IPR000076">
    <property type="entry name" value="KCL_cotranspt"/>
</dbReference>
<keyword evidence="5" id="KW-0597">Phosphoprotein</keyword>
<dbReference type="PANTHER" id="PTHR11827">
    <property type="entry name" value="SOLUTE CARRIER FAMILY 12, CATION COTRANSPORTERS"/>
    <property type="match status" value="1"/>
</dbReference>
<evidence type="ECO:0000256" key="13">
    <source>
        <dbReference type="ARBA" id="ARBA00023214"/>
    </source>
</evidence>
<evidence type="ECO:0000256" key="9">
    <source>
        <dbReference type="ARBA" id="ARBA00022989"/>
    </source>
</evidence>
<dbReference type="InterPro" id="IPR004841">
    <property type="entry name" value="AA-permease/SLC12A_dom"/>
</dbReference>
<evidence type="ECO:0000256" key="3">
    <source>
        <dbReference type="ARBA" id="ARBA00022475"/>
    </source>
</evidence>
<comment type="catalytic activity">
    <reaction evidence="15">
        <text>K(+)(in) + chloride(in) = K(+)(out) + chloride(out)</text>
        <dbReference type="Rhea" id="RHEA:72427"/>
        <dbReference type="ChEBI" id="CHEBI:17996"/>
        <dbReference type="ChEBI" id="CHEBI:29103"/>
    </reaction>
</comment>
<reference evidence="20" key="1">
    <citation type="submission" date="2025-08" db="UniProtKB">
        <authorList>
            <consortium name="Ensembl"/>
        </authorList>
    </citation>
    <scope>IDENTIFICATION</scope>
</reference>
<dbReference type="Ensembl" id="ENSSGRT00000032176.1">
    <property type="protein sequence ID" value="ENSSGRP00000029940.1"/>
    <property type="gene ID" value="ENSSGRG00000013125.1"/>
</dbReference>
<feature type="transmembrane region" description="Helical" evidence="17">
    <location>
        <begin position="578"/>
        <end position="599"/>
    </location>
</feature>
<evidence type="ECO:0000256" key="15">
    <source>
        <dbReference type="ARBA" id="ARBA00047825"/>
    </source>
</evidence>
<dbReference type="Gene3D" id="1.20.1740.10">
    <property type="entry name" value="Amino acid/polyamine transporter I"/>
    <property type="match status" value="1"/>
</dbReference>
<feature type="region of interest" description="Disordered" evidence="16">
    <location>
        <begin position="28"/>
        <end position="64"/>
    </location>
</feature>
<sequence>MPHFTVVPVQDNSPSNYDSLEGVNWVDYRDTGQGGYPGHGDTVSSDGHGNHKEDSPFLSSSDSASKRNDYYDKNLALFEEELDIRPKVSSLLSRLVSYTNVTQGAKEHEEAESADASRRQMPKSPNMGTLMGVYLPCLQNIFGVILFLRLTWIVGTAGVVQSFLIVLMCCSCTMLTAISMSAIATNGVVPAGGAYFMISRSLGPEFGGAVGLCFYLGTTFAAAMYILGAIEIFLKYLIPQAAIFHPADIHAGSGAMLNNMRVYGTICLSLMAVVVFVGVKYVNKFASLFLACVIISIVSIYAGAIKSIFHPPEFPICMLGNRTLVRDLFDVCGKTVVVGNDTVPSQLWKNFCSSENSSSTHCDEYFLQNNVTEIQGIPGLASGIINGKDTYMILEKASLSSVDVHGSMETFGFYVSADIATSFTLLVGIFFPSATGIMAGSNRSGDLRDAQKSIPIGTILAITTTSLVYFSSVVLFGACIEGAVLRDNKFSFYLWFVMYPPWVIVIGSFFSTVGAGLQSLTGAPRLLQAIAKDNIIPFLRVFGHGKANGEPTWALLLTGLIAELGILIASLDMVAPILSMFFLMCYLFVNLACAVQTLLRTPNWRPRFRYYHWALSFLGMSMCLALMFISSWYYAIVAMGIAGMIYKYIEYQGAEKEWGDGIRGLSLSAARYALLRLEAGPPHTKNWRPQLLVLLKLDEDLHVKYPRMLTFASQLKAGKGLTIVGSVIQGSFLECYGETQASEQAIKNMMEIERVKGFCQVVVASKVREGIAHLIQSCGLGGMKHNTVVMGWPYGWRQSEDPRAWKTFINTVRCTTAAHLALMVPKNVSFYPSNHERFTDGYIDVWWIVHDGGMLMLLPFLLKQHKVWRKCKMRIFTVAQMDDNSIQMKKDLATFLYQLRLEAEVEVVEMHNSDISAYTYERTLMMEQRSQMLKQMRLSSAERDREAQLVKDRHSLIRMGSLYSDEEEETIQVLPEKNQMTWTSEKIEAERRNRSNAPENFRELISIKPDQSNVRRMHTAVKLNEVIVNRSHDARLVLLNMPGPPRNPEGDENYMEFLEVLTEGLERVLLVRGGGREVITIYS</sequence>
<feature type="domain" description="SLC12A transporter C-terminal" evidence="19">
    <location>
        <begin position="706"/>
        <end position="824"/>
    </location>
</feature>
<protein>
    <submittedName>
        <fullName evidence="20">Solute carrier family 12 member 4</fullName>
    </submittedName>
</protein>
<feature type="transmembrane region" description="Helical" evidence="17">
    <location>
        <begin position="454"/>
        <end position="480"/>
    </location>
</feature>
<dbReference type="PRINTS" id="PR01081">
    <property type="entry name" value="KCLTRNSPORT"/>
</dbReference>
<dbReference type="Proteomes" id="UP000472262">
    <property type="component" value="Unassembled WGS sequence"/>
</dbReference>
<dbReference type="Pfam" id="PF03522">
    <property type="entry name" value="SLC12"/>
    <property type="match status" value="3"/>
</dbReference>
<dbReference type="InterPro" id="IPR000622">
    <property type="entry name" value="KCC1"/>
</dbReference>
<evidence type="ECO:0000256" key="8">
    <source>
        <dbReference type="ARBA" id="ARBA00022958"/>
    </source>
</evidence>
<dbReference type="AlphaFoldDB" id="A0A672LYG8"/>
<dbReference type="Pfam" id="PF00324">
    <property type="entry name" value="AA_permease"/>
    <property type="match status" value="2"/>
</dbReference>
<comment type="similarity">
    <text evidence="14">Belongs to the SLC12A transporter family. K/Cl co-transporter subfamily.</text>
</comment>
<feature type="transmembrane region" description="Helical" evidence="17">
    <location>
        <begin position="552"/>
        <end position="571"/>
    </location>
</feature>
<keyword evidence="13" id="KW-0868">Chloride</keyword>
<evidence type="ECO:0000313" key="21">
    <source>
        <dbReference type="Proteomes" id="UP000472262"/>
    </source>
</evidence>
<feature type="transmembrane region" description="Helical" evidence="17">
    <location>
        <begin position="611"/>
        <end position="637"/>
    </location>
</feature>
<dbReference type="GO" id="GO:0055064">
    <property type="term" value="P:chloride ion homeostasis"/>
    <property type="evidence" value="ECO:0007669"/>
    <property type="project" value="TreeGrafter"/>
</dbReference>
<evidence type="ECO:0000256" key="6">
    <source>
        <dbReference type="ARBA" id="ARBA00022692"/>
    </source>
</evidence>
<feature type="transmembrane region" description="Helical" evidence="17">
    <location>
        <begin position="285"/>
        <end position="304"/>
    </location>
</feature>
<keyword evidence="9 17" id="KW-1133">Transmembrane helix</keyword>
<evidence type="ECO:0000256" key="2">
    <source>
        <dbReference type="ARBA" id="ARBA00022448"/>
    </source>
</evidence>
<feature type="domain" description="SLC12A transporter C-terminal" evidence="19">
    <location>
        <begin position="837"/>
        <end position="944"/>
    </location>
</feature>
<dbReference type="GO" id="GO:0015379">
    <property type="term" value="F:potassium:chloride symporter activity"/>
    <property type="evidence" value="ECO:0007669"/>
    <property type="project" value="InterPro"/>
</dbReference>
<evidence type="ECO:0000259" key="18">
    <source>
        <dbReference type="Pfam" id="PF00324"/>
    </source>
</evidence>
<evidence type="ECO:0000256" key="4">
    <source>
        <dbReference type="ARBA" id="ARBA00022538"/>
    </source>
</evidence>
<dbReference type="InterPro" id="IPR004842">
    <property type="entry name" value="SLC12A_fam"/>
</dbReference>
<dbReference type="GO" id="GO:0006884">
    <property type="term" value="P:cell volume homeostasis"/>
    <property type="evidence" value="ECO:0007669"/>
    <property type="project" value="TreeGrafter"/>
</dbReference>
<evidence type="ECO:0000256" key="5">
    <source>
        <dbReference type="ARBA" id="ARBA00022553"/>
    </source>
</evidence>
<dbReference type="PRINTS" id="PR01082">
    <property type="entry name" value="KCLTRNSPORT1"/>
</dbReference>
<dbReference type="GO" id="GO:1990573">
    <property type="term" value="P:potassium ion import across plasma membrane"/>
    <property type="evidence" value="ECO:0007669"/>
    <property type="project" value="TreeGrafter"/>
</dbReference>
<keyword evidence="6 17" id="KW-0812">Transmembrane</keyword>
<evidence type="ECO:0000256" key="16">
    <source>
        <dbReference type="SAM" id="MobiDB-lite"/>
    </source>
</evidence>
<accession>A0A672LYG8</accession>
<keyword evidence="11 17" id="KW-0472">Membrane</keyword>
<comment type="subcellular location">
    <subcellularLocation>
        <location evidence="1">Cell membrane</location>
        <topology evidence="1">Multi-pass membrane protein</topology>
    </subcellularLocation>
</comment>
<evidence type="ECO:0000256" key="11">
    <source>
        <dbReference type="ARBA" id="ARBA00023136"/>
    </source>
</evidence>
<evidence type="ECO:0000256" key="1">
    <source>
        <dbReference type="ARBA" id="ARBA00004651"/>
    </source>
</evidence>
<keyword evidence="10" id="KW-0406">Ion transport</keyword>
<keyword evidence="7" id="KW-0769">Symport</keyword>
<keyword evidence="3" id="KW-1003">Cell membrane</keyword>